<comment type="subcellular location">
    <subcellularLocation>
        <location evidence="1">Cell membrane</location>
        <topology evidence="1">Multi-pass membrane protein</topology>
    </subcellularLocation>
</comment>
<evidence type="ECO:0000256" key="5">
    <source>
        <dbReference type="ARBA" id="ARBA00023136"/>
    </source>
</evidence>
<feature type="transmembrane region" description="Helical" evidence="6">
    <location>
        <begin position="142"/>
        <end position="164"/>
    </location>
</feature>
<dbReference type="PROSITE" id="PS50850">
    <property type="entry name" value="MFS"/>
    <property type="match status" value="1"/>
</dbReference>
<feature type="transmembrane region" description="Helical" evidence="6">
    <location>
        <begin position="303"/>
        <end position="321"/>
    </location>
</feature>
<dbReference type="EMBL" id="CP163431">
    <property type="protein sequence ID" value="XDQ01821.1"/>
    <property type="molecule type" value="Genomic_DNA"/>
</dbReference>
<feature type="domain" description="Major facilitator superfamily (MFS) profile" evidence="7">
    <location>
        <begin position="18"/>
        <end position="389"/>
    </location>
</feature>
<dbReference type="PANTHER" id="PTHR43124">
    <property type="entry name" value="PURINE EFFLUX PUMP PBUE"/>
    <property type="match status" value="1"/>
</dbReference>
<proteinExistence type="predicted"/>
<dbReference type="InterPro" id="IPR020846">
    <property type="entry name" value="MFS_dom"/>
</dbReference>
<feature type="transmembrane region" description="Helical" evidence="6">
    <location>
        <begin position="170"/>
        <end position="192"/>
    </location>
</feature>
<evidence type="ECO:0000256" key="2">
    <source>
        <dbReference type="ARBA" id="ARBA00022475"/>
    </source>
</evidence>
<keyword evidence="4 6" id="KW-1133">Transmembrane helix</keyword>
<accession>A0AB39M9R6</accession>
<evidence type="ECO:0000259" key="7">
    <source>
        <dbReference type="PROSITE" id="PS50850"/>
    </source>
</evidence>
<keyword evidence="5 6" id="KW-0472">Membrane</keyword>
<dbReference type="CDD" id="cd17324">
    <property type="entry name" value="MFS_NepI_like"/>
    <property type="match status" value="1"/>
</dbReference>
<feature type="transmembrane region" description="Helical" evidence="6">
    <location>
        <begin position="367"/>
        <end position="383"/>
    </location>
</feature>
<keyword evidence="2" id="KW-1003">Cell membrane</keyword>
<dbReference type="InterPro" id="IPR036259">
    <property type="entry name" value="MFS_trans_sf"/>
</dbReference>
<gene>
    <name evidence="8" type="ORF">AB5J58_17200</name>
</gene>
<feature type="transmembrane region" description="Helical" evidence="6">
    <location>
        <begin position="50"/>
        <end position="72"/>
    </location>
</feature>
<dbReference type="PANTHER" id="PTHR43124:SF3">
    <property type="entry name" value="CHLORAMPHENICOL EFFLUX PUMP RV0191"/>
    <property type="match status" value="1"/>
</dbReference>
<sequence>MDGAAEQGRRTRWHRSAVLAALMLAAFTFNTAENLPIGLLELIADSLRVSVPAVGLLVTGYGVTVAVASVPLAHVMRSVPRRHVLTALLTALVVSSLVAAAATSYGPLLAARLLTALAQALFWAVMGPVAVGLFSPEVRGRVVAALSVTGSLALVLGVPAGTWLGRRDGWPVPIVVVAALGFVSLVTIAALLPTTRPDEERAAYGTRPDARRFGTVLAAGTLSATGAFAGFTYIVRFLGNVSGFSPNTVSALLVVFGIACLIGVTITGTLLDRFPQATLVAAVATQATGMLGLYLFGTDPVPAVLSLILMGGALGPVFMTTQNAMLHYAPGRTDIALAANSGCYNAGIAAGAALGGLVLRLGGVRGAFLLGGVVTVGLVWCWWGRGFCGGGVNGGWAEGCWRGGAGRRLTNSFRCRELGKMSGQPYFRGSIDFSTSSRCSQTRIFTFGDFTASLLLRTITFTGRNHSLGNAHNTLMMIRAGTMRAASLMAYISHRG</sequence>
<protein>
    <submittedName>
        <fullName evidence="8">MFS transporter</fullName>
    </submittedName>
</protein>
<feature type="transmembrane region" description="Helical" evidence="6">
    <location>
        <begin position="250"/>
        <end position="271"/>
    </location>
</feature>
<dbReference type="Gene3D" id="1.20.1250.20">
    <property type="entry name" value="MFS general substrate transporter like domains"/>
    <property type="match status" value="1"/>
</dbReference>
<evidence type="ECO:0000313" key="8">
    <source>
        <dbReference type="EMBL" id="XDQ01821.1"/>
    </source>
</evidence>
<dbReference type="SUPFAM" id="SSF103473">
    <property type="entry name" value="MFS general substrate transporter"/>
    <property type="match status" value="1"/>
</dbReference>
<name>A0AB39M9R6_9ACTN</name>
<reference evidence="8" key="1">
    <citation type="submission" date="2024-07" db="EMBL/GenBank/DDBJ databases">
        <authorList>
            <person name="Yu S.T."/>
        </authorList>
    </citation>
    <scope>NUCLEOTIDE SEQUENCE</scope>
    <source>
        <strain evidence="8">R08</strain>
    </source>
</reference>
<keyword evidence="3 6" id="KW-0812">Transmembrane</keyword>
<evidence type="ECO:0000256" key="3">
    <source>
        <dbReference type="ARBA" id="ARBA00022692"/>
    </source>
</evidence>
<evidence type="ECO:0000256" key="6">
    <source>
        <dbReference type="SAM" id="Phobius"/>
    </source>
</evidence>
<dbReference type="GO" id="GO:0005886">
    <property type="term" value="C:plasma membrane"/>
    <property type="evidence" value="ECO:0007669"/>
    <property type="project" value="UniProtKB-SubCell"/>
</dbReference>
<dbReference type="InterPro" id="IPR050189">
    <property type="entry name" value="MFS_Efflux_Transporters"/>
</dbReference>
<evidence type="ECO:0000256" key="1">
    <source>
        <dbReference type="ARBA" id="ARBA00004651"/>
    </source>
</evidence>
<organism evidence="8">
    <name type="scientific">Streptomyces sp. R08</name>
    <dbReference type="NCBI Taxonomy" id="3238624"/>
    <lineage>
        <taxon>Bacteria</taxon>
        <taxon>Bacillati</taxon>
        <taxon>Actinomycetota</taxon>
        <taxon>Actinomycetes</taxon>
        <taxon>Kitasatosporales</taxon>
        <taxon>Streptomycetaceae</taxon>
        <taxon>Streptomyces</taxon>
    </lineage>
</organism>
<feature type="transmembrane region" description="Helical" evidence="6">
    <location>
        <begin position="342"/>
        <end position="361"/>
    </location>
</feature>
<dbReference type="InterPro" id="IPR011701">
    <property type="entry name" value="MFS"/>
</dbReference>
<feature type="transmembrane region" description="Helical" evidence="6">
    <location>
        <begin position="109"/>
        <end position="135"/>
    </location>
</feature>
<evidence type="ECO:0000256" key="4">
    <source>
        <dbReference type="ARBA" id="ARBA00022989"/>
    </source>
</evidence>
<dbReference type="AlphaFoldDB" id="A0AB39M9R6"/>
<feature type="transmembrane region" description="Helical" evidence="6">
    <location>
        <begin position="84"/>
        <end position="103"/>
    </location>
</feature>
<dbReference type="RefSeq" id="WP_369188107.1">
    <property type="nucleotide sequence ID" value="NZ_CP163431.1"/>
</dbReference>
<dbReference type="GO" id="GO:0022857">
    <property type="term" value="F:transmembrane transporter activity"/>
    <property type="evidence" value="ECO:0007669"/>
    <property type="project" value="InterPro"/>
</dbReference>
<feature type="transmembrane region" description="Helical" evidence="6">
    <location>
        <begin position="213"/>
        <end position="238"/>
    </location>
</feature>
<dbReference type="Pfam" id="PF07690">
    <property type="entry name" value="MFS_1"/>
    <property type="match status" value="1"/>
</dbReference>